<reference evidence="2 3" key="1">
    <citation type="submission" date="2020-08" db="EMBL/GenBank/DDBJ databases">
        <title>Genomic Encyclopedia of Type Strains, Phase IV (KMG-IV): sequencing the most valuable type-strain genomes for metagenomic binning, comparative biology and taxonomic classification.</title>
        <authorList>
            <person name="Goeker M."/>
        </authorList>
    </citation>
    <scope>NUCLEOTIDE SEQUENCE [LARGE SCALE GENOMIC DNA]</scope>
    <source>
        <strain evidence="2 3">DSM 5686</strain>
    </source>
</reference>
<evidence type="ECO:0000256" key="1">
    <source>
        <dbReference type="SAM" id="MobiDB-lite"/>
    </source>
</evidence>
<dbReference type="EMBL" id="JACJIM010000008">
    <property type="protein sequence ID" value="MBA9065446.1"/>
    <property type="molecule type" value="Genomic_DNA"/>
</dbReference>
<dbReference type="RefSeq" id="WP_182592987.1">
    <property type="nucleotide sequence ID" value="NZ_JACJIM010000008.1"/>
</dbReference>
<sequence length="170" mass="18966">MGIKFKTTSQALFVVTDGEGDQNDPPFPRSPIRPHEPDDADLFDQDDRIAYRIREWRHVDARTVHEQSDLDDMHCITIVFRSGFRVTVSYAGLSKIGTRPVDRAFEEAEDLIESGDPRIGPYGDLPIAIIEYPIRVMGLPPRVALKHLKAYLGRLAPAAAKTVVSSPAAR</sequence>
<organism evidence="2 3">
    <name type="scientific">Methylobacterium fujisawaense</name>
    <dbReference type="NCBI Taxonomy" id="107400"/>
    <lineage>
        <taxon>Bacteria</taxon>
        <taxon>Pseudomonadati</taxon>
        <taxon>Pseudomonadota</taxon>
        <taxon>Alphaproteobacteria</taxon>
        <taxon>Hyphomicrobiales</taxon>
        <taxon>Methylobacteriaceae</taxon>
        <taxon>Methylobacterium</taxon>
    </lineage>
</organism>
<gene>
    <name evidence="2" type="ORF">GGQ91_004863</name>
</gene>
<accession>A0ABR6DH65</accession>
<evidence type="ECO:0000313" key="2">
    <source>
        <dbReference type="EMBL" id="MBA9065446.1"/>
    </source>
</evidence>
<name>A0ABR6DH65_9HYPH</name>
<protein>
    <submittedName>
        <fullName evidence="2">Uncharacterized protein</fullName>
    </submittedName>
</protein>
<dbReference type="GeneID" id="96606474"/>
<dbReference type="Proteomes" id="UP000565455">
    <property type="component" value="Unassembled WGS sequence"/>
</dbReference>
<keyword evidence="3" id="KW-1185">Reference proteome</keyword>
<comment type="caution">
    <text evidence="2">The sequence shown here is derived from an EMBL/GenBank/DDBJ whole genome shotgun (WGS) entry which is preliminary data.</text>
</comment>
<proteinExistence type="predicted"/>
<evidence type="ECO:0000313" key="3">
    <source>
        <dbReference type="Proteomes" id="UP000565455"/>
    </source>
</evidence>
<feature type="region of interest" description="Disordered" evidence="1">
    <location>
        <begin position="16"/>
        <end position="41"/>
    </location>
</feature>